<evidence type="ECO:0000256" key="4">
    <source>
        <dbReference type="ARBA" id="ARBA00023136"/>
    </source>
</evidence>
<dbReference type="PANTHER" id="PTHR23502">
    <property type="entry name" value="MAJOR FACILITATOR SUPERFAMILY"/>
    <property type="match status" value="1"/>
</dbReference>
<evidence type="ECO:0000256" key="5">
    <source>
        <dbReference type="SAM" id="Phobius"/>
    </source>
</evidence>
<dbReference type="SUPFAM" id="SSF103473">
    <property type="entry name" value="MFS general substrate transporter"/>
    <property type="match status" value="2"/>
</dbReference>
<proteinExistence type="predicted"/>
<dbReference type="InterPro" id="IPR036259">
    <property type="entry name" value="MFS_trans_sf"/>
</dbReference>
<keyword evidence="2 5" id="KW-0812">Transmembrane</keyword>
<keyword evidence="3 5" id="KW-1133">Transmembrane helix</keyword>
<dbReference type="GO" id="GO:0022857">
    <property type="term" value="F:transmembrane transporter activity"/>
    <property type="evidence" value="ECO:0007669"/>
    <property type="project" value="InterPro"/>
</dbReference>
<feature type="transmembrane region" description="Helical" evidence="5">
    <location>
        <begin position="239"/>
        <end position="259"/>
    </location>
</feature>
<feature type="transmembrane region" description="Helical" evidence="5">
    <location>
        <begin position="266"/>
        <end position="292"/>
    </location>
</feature>
<organism evidence="6 7">
    <name type="scientific">Colletotrichum kahawae</name>
    <name type="common">Coffee berry disease fungus</name>
    <dbReference type="NCBI Taxonomy" id="34407"/>
    <lineage>
        <taxon>Eukaryota</taxon>
        <taxon>Fungi</taxon>
        <taxon>Dikarya</taxon>
        <taxon>Ascomycota</taxon>
        <taxon>Pezizomycotina</taxon>
        <taxon>Sordariomycetes</taxon>
        <taxon>Hypocreomycetidae</taxon>
        <taxon>Glomerellales</taxon>
        <taxon>Glomerellaceae</taxon>
        <taxon>Colletotrichum</taxon>
        <taxon>Colletotrichum gloeosporioides species complex</taxon>
    </lineage>
</organism>
<evidence type="ECO:0000256" key="2">
    <source>
        <dbReference type="ARBA" id="ARBA00022692"/>
    </source>
</evidence>
<keyword evidence="4 5" id="KW-0472">Membrane</keyword>
<evidence type="ECO:0000313" key="7">
    <source>
        <dbReference type="Proteomes" id="UP001281614"/>
    </source>
</evidence>
<gene>
    <name evidence="6" type="ORF">CKAH01_14405</name>
</gene>
<comment type="caution">
    <text evidence="6">The sequence shown here is derived from an EMBL/GenBank/DDBJ whole genome shotgun (WGS) entry which is preliminary data.</text>
</comment>
<dbReference type="Pfam" id="PF07690">
    <property type="entry name" value="MFS_1"/>
    <property type="match status" value="1"/>
</dbReference>
<evidence type="ECO:0000256" key="1">
    <source>
        <dbReference type="ARBA" id="ARBA00004141"/>
    </source>
</evidence>
<feature type="transmembrane region" description="Helical" evidence="5">
    <location>
        <begin position="183"/>
        <end position="208"/>
    </location>
</feature>
<sequence length="363" mass="39963">MSRVHETPGTIWLVDIQQSDSMGNHEQRSVDVILFPVPSSDPEDPLNWSKRRKICSTICTSLYTLFIGIASSNLYAALVPLSRSTNISVSTLNEGTGYMFLLAGWGLLFWQPFAMQYGKRATYLLSILGTMACTIVGPFVRTEAQWLGRCILAGFFVAPIEALPEISVTDVYFTHERGTYMGIYSLFLTGSNFFAPIICGFIAVFLAVSGSLYSGQLSDKLILYIARRNNGVLEAEHRLWLFSACLLTVPAGLILWGVGAASGIHWIGLMFAMGMLGFSALSGDAITTVIIIRNTMSFAMGYGITPWIETLGYQNCFVSAAAIGLLTTSVFIVMIKWGKPLRSMSQDRYWALVSKNEELGMIH</sequence>
<feature type="transmembrane region" description="Helical" evidence="5">
    <location>
        <begin position="54"/>
        <end position="76"/>
    </location>
</feature>
<name>A0AAD9YKC3_COLKA</name>
<protein>
    <recommendedName>
        <fullName evidence="8">Major facilitator superfamily transporter</fullName>
    </recommendedName>
</protein>
<dbReference type="GO" id="GO:0005886">
    <property type="term" value="C:plasma membrane"/>
    <property type="evidence" value="ECO:0007669"/>
    <property type="project" value="TreeGrafter"/>
</dbReference>
<dbReference type="EMBL" id="VYYT01000083">
    <property type="protein sequence ID" value="KAK2771256.1"/>
    <property type="molecule type" value="Genomic_DNA"/>
</dbReference>
<dbReference type="AlphaFoldDB" id="A0AAD9YKC3"/>
<evidence type="ECO:0000256" key="3">
    <source>
        <dbReference type="ARBA" id="ARBA00022989"/>
    </source>
</evidence>
<dbReference type="Proteomes" id="UP001281614">
    <property type="component" value="Unassembled WGS sequence"/>
</dbReference>
<feature type="transmembrane region" description="Helical" evidence="5">
    <location>
        <begin position="121"/>
        <end position="140"/>
    </location>
</feature>
<dbReference type="InterPro" id="IPR011701">
    <property type="entry name" value="MFS"/>
</dbReference>
<accession>A0AAD9YKC3</accession>
<feature type="transmembrane region" description="Helical" evidence="5">
    <location>
        <begin position="96"/>
        <end position="114"/>
    </location>
</feature>
<comment type="subcellular location">
    <subcellularLocation>
        <location evidence="1">Membrane</location>
        <topology evidence="1">Multi-pass membrane protein</topology>
    </subcellularLocation>
</comment>
<feature type="transmembrane region" description="Helical" evidence="5">
    <location>
        <begin position="312"/>
        <end position="335"/>
    </location>
</feature>
<evidence type="ECO:0008006" key="8">
    <source>
        <dbReference type="Google" id="ProtNLM"/>
    </source>
</evidence>
<dbReference type="PANTHER" id="PTHR23502:SF30">
    <property type="entry name" value="TRANSPORTER, PUTATIVE (AFU_ORTHOLOGUE AFUA_8G04702)-RELATED"/>
    <property type="match status" value="1"/>
</dbReference>
<keyword evidence="7" id="KW-1185">Reference proteome</keyword>
<dbReference type="Gene3D" id="1.20.1250.20">
    <property type="entry name" value="MFS general substrate transporter like domains"/>
    <property type="match status" value="1"/>
</dbReference>
<evidence type="ECO:0000313" key="6">
    <source>
        <dbReference type="EMBL" id="KAK2771256.1"/>
    </source>
</evidence>
<reference evidence="6" key="1">
    <citation type="submission" date="2023-02" db="EMBL/GenBank/DDBJ databases">
        <title>Colletotrichum kahawae CIFC_Que2 genome sequencing and assembly.</title>
        <authorList>
            <person name="Baroncelli R."/>
        </authorList>
    </citation>
    <scope>NUCLEOTIDE SEQUENCE</scope>
    <source>
        <strain evidence="6">CIFC_Que2</strain>
    </source>
</reference>